<dbReference type="AlphaFoldDB" id="A0A078JR27"/>
<dbReference type="EMBL" id="HG994368">
    <property type="protein sequence ID" value="CAF1858998.1"/>
    <property type="molecule type" value="Genomic_DNA"/>
</dbReference>
<evidence type="ECO:0000313" key="3">
    <source>
        <dbReference type="EMBL" id="CAF1858998.1"/>
    </source>
</evidence>
<feature type="region of interest" description="Disordered" evidence="1">
    <location>
        <begin position="26"/>
        <end position="51"/>
    </location>
</feature>
<reference evidence="4 5" key="1">
    <citation type="journal article" date="2014" name="Science">
        <title>Plant genetics. Early allopolyploid evolution in the post-Neolithic Brassica napus oilseed genome.</title>
        <authorList>
            <person name="Chalhoub B."/>
            <person name="Denoeud F."/>
            <person name="Liu S."/>
            <person name="Parkin I.A."/>
            <person name="Tang H."/>
            <person name="Wang X."/>
            <person name="Chiquet J."/>
            <person name="Belcram H."/>
            <person name="Tong C."/>
            <person name="Samans B."/>
            <person name="Correa M."/>
            <person name="Da Silva C."/>
            <person name="Just J."/>
            <person name="Falentin C."/>
            <person name="Koh C.S."/>
            <person name="Le Clainche I."/>
            <person name="Bernard M."/>
            <person name="Bento P."/>
            <person name="Noel B."/>
            <person name="Labadie K."/>
            <person name="Alberti A."/>
            <person name="Charles M."/>
            <person name="Arnaud D."/>
            <person name="Guo H."/>
            <person name="Daviaud C."/>
            <person name="Alamery S."/>
            <person name="Jabbari K."/>
            <person name="Zhao M."/>
            <person name="Edger P.P."/>
            <person name="Chelaifa H."/>
            <person name="Tack D."/>
            <person name="Lassalle G."/>
            <person name="Mestiri I."/>
            <person name="Schnel N."/>
            <person name="Le Paslier M.C."/>
            <person name="Fan G."/>
            <person name="Renault V."/>
            <person name="Bayer P.E."/>
            <person name="Golicz A.A."/>
            <person name="Manoli S."/>
            <person name="Lee T.H."/>
            <person name="Thi V.H."/>
            <person name="Chalabi S."/>
            <person name="Hu Q."/>
            <person name="Fan C."/>
            <person name="Tollenaere R."/>
            <person name="Lu Y."/>
            <person name="Battail C."/>
            <person name="Shen J."/>
            <person name="Sidebottom C.H."/>
            <person name="Wang X."/>
            <person name="Canaguier A."/>
            <person name="Chauveau A."/>
            <person name="Berard A."/>
            <person name="Deniot G."/>
            <person name="Guan M."/>
            <person name="Liu Z."/>
            <person name="Sun F."/>
            <person name="Lim Y.P."/>
            <person name="Lyons E."/>
            <person name="Town C.D."/>
            <person name="Bancroft I."/>
            <person name="Wang X."/>
            <person name="Meng J."/>
            <person name="Ma J."/>
            <person name="Pires J.C."/>
            <person name="King G.J."/>
            <person name="Brunel D."/>
            <person name="Delourme R."/>
            <person name="Renard M."/>
            <person name="Aury J.M."/>
            <person name="Adams K.L."/>
            <person name="Batley J."/>
            <person name="Snowdon R.J."/>
            <person name="Tost J."/>
            <person name="Edwards D."/>
            <person name="Zhou Y."/>
            <person name="Hua W."/>
            <person name="Sharpe A.G."/>
            <person name="Paterson A.H."/>
            <person name="Guan C."/>
            <person name="Wincker P."/>
        </authorList>
    </citation>
    <scope>NUCLEOTIDE SEQUENCE [LARGE SCALE GENOMIC DNA]</scope>
    <source>
        <strain evidence="5">cv. Darmor-bzh</strain>
    </source>
</reference>
<dbReference type="Proteomes" id="UP001295469">
    <property type="component" value="Chromosome C04"/>
</dbReference>
<keyword evidence="5" id="KW-1185">Reference proteome</keyword>
<evidence type="ECO:0000256" key="1">
    <source>
        <dbReference type="SAM" id="MobiDB-lite"/>
    </source>
</evidence>
<organism evidence="4 5">
    <name type="scientific">Brassica napus</name>
    <name type="common">Rape</name>
    <dbReference type="NCBI Taxonomy" id="3708"/>
    <lineage>
        <taxon>Eukaryota</taxon>
        <taxon>Viridiplantae</taxon>
        <taxon>Streptophyta</taxon>
        <taxon>Embryophyta</taxon>
        <taxon>Tracheophyta</taxon>
        <taxon>Spermatophyta</taxon>
        <taxon>Magnoliopsida</taxon>
        <taxon>eudicotyledons</taxon>
        <taxon>Gunneridae</taxon>
        <taxon>Pentapetalae</taxon>
        <taxon>rosids</taxon>
        <taxon>malvids</taxon>
        <taxon>Brassicales</taxon>
        <taxon>Brassicaceae</taxon>
        <taxon>Brassiceae</taxon>
        <taxon>Brassica</taxon>
    </lineage>
</organism>
<dbReference type="Proteomes" id="UP000028999">
    <property type="component" value="Unassembled WGS sequence"/>
</dbReference>
<name>A0A078JR27_BRANA</name>
<dbReference type="EMBL" id="HG994368">
    <property type="protein sequence ID" value="CAF1818215.1"/>
    <property type="molecule type" value="Genomic_DNA"/>
</dbReference>
<evidence type="ECO:0000313" key="2">
    <source>
        <dbReference type="EMBL" id="CAF1818215.1"/>
    </source>
</evidence>
<dbReference type="EMBL" id="LK038197">
    <property type="protein sequence ID" value="CDY68885.1"/>
    <property type="molecule type" value="Genomic_DNA"/>
</dbReference>
<sequence length="51" mass="5706">MARLLPQTVTVKTSLHYCISPARASMMASDGTTPPTVMYDDSKEEEEEEEE</sequence>
<evidence type="ECO:0000313" key="4">
    <source>
        <dbReference type="EMBL" id="CDY68885.1"/>
    </source>
</evidence>
<proteinExistence type="predicted"/>
<protein>
    <submittedName>
        <fullName evidence="2">(rape) hypothetical protein</fullName>
    </submittedName>
    <submittedName>
        <fullName evidence="4">BnaCnng60920D protein</fullName>
    </submittedName>
</protein>
<evidence type="ECO:0000313" key="5">
    <source>
        <dbReference type="Proteomes" id="UP000028999"/>
    </source>
</evidence>
<reference evidence="2" key="3">
    <citation type="submission" date="2021-01" db="EMBL/GenBank/DDBJ databases">
        <authorList>
            <consortium name="Genoscope - CEA"/>
            <person name="William W."/>
        </authorList>
    </citation>
    <scope>NUCLEOTIDE SEQUENCE</scope>
</reference>
<gene>
    <name evidence="4" type="primary">BnaCnng60920D</name>
    <name evidence="2" type="ORF">DARMORV10_C04P14100.1</name>
    <name evidence="3" type="ORF">DARMORV10_C04P46780.1</name>
    <name evidence="4" type="ORF">GSBRNA2T00080960001</name>
</gene>
<dbReference type="PaxDb" id="3708-A0A078JR27"/>
<reference evidence="4" key="2">
    <citation type="submission" date="2014-06" db="EMBL/GenBank/DDBJ databases">
        <authorList>
            <person name="Genoscope - CEA"/>
        </authorList>
    </citation>
    <scope>NUCLEOTIDE SEQUENCE</scope>
</reference>
<dbReference type="Gramene" id="CDY68885">
    <property type="protein sequence ID" value="CDY68885"/>
    <property type="gene ID" value="GSBRNA2T00080960001"/>
</dbReference>
<accession>A0A078JR27</accession>
<feature type="compositionally biased region" description="Acidic residues" evidence="1">
    <location>
        <begin position="42"/>
        <end position="51"/>
    </location>
</feature>